<dbReference type="Proteomes" id="UP000789860">
    <property type="component" value="Unassembled WGS sequence"/>
</dbReference>
<accession>A0ACA9JU71</accession>
<protein>
    <submittedName>
        <fullName evidence="1">6441_t:CDS:1</fullName>
    </submittedName>
</protein>
<evidence type="ECO:0000313" key="2">
    <source>
        <dbReference type="Proteomes" id="UP000789860"/>
    </source>
</evidence>
<gene>
    <name evidence="1" type="ORF">SCALOS_LOCUS140</name>
</gene>
<evidence type="ECO:0000313" key="1">
    <source>
        <dbReference type="EMBL" id="CAG8434988.1"/>
    </source>
</evidence>
<sequence length="146" mass="16684">MQTQKGESKDLSKVDSLKLENIRFMTRIAELEQIVKEKNMLETELKQIIKENTKKAKLRDAKLNARIIELEQSAKENKDSKDVSNIKTSISTKLSYTSNSENMISENNKSLPETKVNTQFNLIPNNCTSEILIRNEADIDSIILLL</sequence>
<proteinExistence type="predicted"/>
<reference evidence="1" key="1">
    <citation type="submission" date="2021-06" db="EMBL/GenBank/DDBJ databases">
        <authorList>
            <person name="Kallberg Y."/>
            <person name="Tangrot J."/>
            <person name="Rosling A."/>
        </authorList>
    </citation>
    <scope>NUCLEOTIDE SEQUENCE</scope>
    <source>
        <strain evidence="1">AU212A</strain>
    </source>
</reference>
<organism evidence="1 2">
    <name type="scientific">Scutellospora calospora</name>
    <dbReference type="NCBI Taxonomy" id="85575"/>
    <lineage>
        <taxon>Eukaryota</taxon>
        <taxon>Fungi</taxon>
        <taxon>Fungi incertae sedis</taxon>
        <taxon>Mucoromycota</taxon>
        <taxon>Glomeromycotina</taxon>
        <taxon>Glomeromycetes</taxon>
        <taxon>Diversisporales</taxon>
        <taxon>Gigasporaceae</taxon>
        <taxon>Scutellospora</taxon>
    </lineage>
</organism>
<name>A0ACA9JU71_9GLOM</name>
<comment type="caution">
    <text evidence="1">The sequence shown here is derived from an EMBL/GenBank/DDBJ whole genome shotgun (WGS) entry which is preliminary data.</text>
</comment>
<dbReference type="EMBL" id="CAJVPM010000046">
    <property type="protein sequence ID" value="CAG8434988.1"/>
    <property type="molecule type" value="Genomic_DNA"/>
</dbReference>
<keyword evidence="2" id="KW-1185">Reference proteome</keyword>